<gene>
    <name evidence="3" type="ORF">MBELCI_2548</name>
</gene>
<name>U2YMP8_9RHOB</name>
<dbReference type="RefSeq" id="WP_021694597.1">
    <property type="nucleotide sequence ID" value="NZ_BATB01000038.1"/>
</dbReference>
<evidence type="ECO:0000313" key="4">
    <source>
        <dbReference type="Proteomes" id="UP000016566"/>
    </source>
</evidence>
<dbReference type="eggNOG" id="COG3618">
    <property type="taxonomic scope" value="Bacteria"/>
</dbReference>
<accession>U2YMP8</accession>
<feature type="domain" description="Amidohydrolase-related" evidence="2">
    <location>
        <begin position="3"/>
        <end position="272"/>
    </location>
</feature>
<organism evidence="3 4">
    <name type="scientific">Limimaricola cinnabarinus LL-001</name>
    <dbReference type="NCBI Taxonomy" id="1337093"/>
    <lineage>
        <taxon>Bacteria</taxon>
        <taxon>Pseudomonadati</taxon>
        <taxon>Pseudomonadota</taxon>
        <taxon>Alphaproteobacteria</taxon>
        <taxon>Rhodobacterales</taxon>
        <taxon>Paracoccaceae</taxon>
        <taxon>Limimaricola</taxon>
    </lineage>
</organism>
<dbReference type="InterPro" id="IPR032466">
    <property type="entry name" value="Metal_Hydrolase"/>
</dbReference>
<sequence length="272" mass="30060">MIIDAHQHFWRLDRGDYGWLTPDLAPIHRDFGPSDLEPHLARHGIGGTVLVQAAPTLAETGYLLDLATKTAFVRGVVGWVDFEAHDAPDEIARLAAHPKLVGLRPMIQDIADDDWMLRPDLSPAFEAMIRHDLTFDALVLPRHLPRLRRLLARHPALRCVIDHGAKPEIAHGRFDDWAAQMTALAHETAVCCKLSGLLTEAGAGAGRAKVAPYAAHLFAQFGPSRLIWGSDWPVLTLATSYESWFEMARSFVSNAQDRQAVFGGTAVALYRL</sequence>
<comment type="caution">
    <text evidence="3">The sequence shown here is derived from an EMBL/GenBank/DDBJ whole genome shotgun (WGS) entry which is preliminary data.</text>
</comment>
<dbReference type="InterPro" id="IPR052350">
    <property type="entry name" value="Metallo-dep_Lactonases"/>
</dbReference>
<dbReference type="EMBL" id="BATB01000038">
    <property type="protein sequence ID" value="GAD56496.1"/>
    <property type="molecule type" value="Genomic_DNA"/>
</dbReference>
<dbReference type="Pfam" id="PF04909">
    <property type="entry name" value="Amidohydro_2"/>
    <property type="match status" value="1"/>
</dbReference>
<dbReference type="AlphaFoldDB" id="U2YMP8"/>
<dbReference type="PANTHER" id="PTHR43569:SF2">
    <property type="entry name" value="AMIDOHYDROLASE-RELATED DOMAIN-CONTAINING PROTEIN"/>
    <property type="match status" value="1"/>
</dbReference>
<dbReference type="Gene3D" id="3.20.20.140">
    <property type="entry name" value="Metal-dependent hydrolases"/>
    <property type="match status" value="1"/>
</dbReference>
<dbReference type="InterPro" id="IPR006680">
    <property type="entry name" value="Amidohydro-rel"/>
</dbReference>
<comment type="similarity">
    <text evidence="1">Belongs to the metallo-dependent hydrolases superfamily.</text>
</comment>
<evidence type="ECO:0000259" key="2">
    <source>
        <dbReference type="Pfam" id="PF04909"/>
    </source>
</evidence>
<evidence type="ECO:0000256" key="1">
    <source>
        <dbReference type="ARBA" id="ARBA00038310"/>
    </source>
</evidence>
<dbReference type="GO" id="GO:0016787">
    <property type="term" value="F:hydrolase activity"/>
    <property type="evidence" value="ECO:0007669"/>
    <property type="project" value="UniProtKB-KW"/>
</dbReference>
<keyword evidence="4" id="KW-1185">Reference proteome</keyword>
<dbReference type="PANTHER" id="PTHR43569">
    <property type="entry name" value="AMIDOHYDROLASE"/>
    <property type="match status" value="1"/>
</dbReference>
<reference evidence="3" key="1">
    <citation type="journal article" date="2013" name="Genome Announc.">
        <title>Draft Genome Sequence of Loktanella cinnabarina LL-001T, Isolated from Deep-Sea Floor Sediment.</title>
        <authorList>
            <person name="Nishi S."/>
            <person name="Tsubouchi T."/>
            <person name="Takaki Y."/>
            <person name="Koyanagi R."/>
            <person name="Satoh N."/>
            <person name="Maruyama T."/>
            <person name="Hatada Y."/>
        </authorList>
    </citation>
    <scope>NUCLEOTIDE SEQUENCE [LARGE SCALE GENOMIC DNA]</scope>
    <source>
        <strain evidence="3">LL-001</strain>
    </source>
</reference>
<dbReference type="SUPFAM" id="SSF51556">
    <property type="entry name" value="Metallo-dependent hydrolases"/>
    <property type="match status" value="1"/>
</dbReference>
<dbReference type="STRING" id="1337093.MBELCI_2548"/>
<keyword evidence="3" id="KW-0378">Hydrolase</keyword>
<dbReference type="OrthoDB" id="9787654at2"/>
<evidence type="ECO:0000313" key="3">
    <source>
        <dbReference type="EMBL" id="GAD56496.1"/>
    </source>
</evidence>
<proteinExistence type="inferred from homology"/>
<protein>
    <submittedName>
        <fullName evidence="3">L-fuconolactone hydrolase</fullName>
    </submittedName>
</protein>
<dbReference type="Proteomes" id="UP000016566">
    <property type="component" value="Unassembled WGS sequence"/>
</dbReference>